<proteinExistence type="predicted"/>
<evidence type="ECO:0000313" key="1">
    <source>
        <dbReference type="EMBL" id="KAE9262638.1"/>
    </source>
</evidence>
<dbReference type="AlphaFoldDB" id="A0A6G0Q023"/>
<protein>
    <submittedName>
        <fullName evidence="1">Uncharacterized protein</fullName>
    </submittedName>
</protein>
<sequence length="47" mass="5011">MSRAASCDCAVSLVTPPAFLATDRVTWRSRAHGFFLLRALVASATDA</sequence>
<dbReference type="Proteomes" id="UP000486351">
    <property type="component" value="Unassembled WGS sequence"/>
</dbReference>
<dbReference type="EMBL" id="QXFY01009371">
    <property type="protein sequence ID" value="KAE9262638.1"/>
    <property type="molecule type" value="Genomic_DNA"/>
</dbReference>
<evidence type="ECO:0000313" key="2">
    <source>
        <dbReference type="Proteomes" id="UP000486351"/>
    </source>
</evidence>
<gene>
    <name evidence="1" type="ORF">PF008_g32549</name>
</gene>
<organism evidence="1 2">
    <name type="scientific">Phytophthora fragariae</name>
    <dbReference type="NCBI Taxonomy" id="53985"/>
    <lineage>
        <taxon>Eukaryota</taxon>
        <taxon>Sar</taxon>
        <taxon>Stramenopiles</taxon>
        <taxon>Oomycota</taxon>
        <taxon>Peronosporomycetes</taxon>
        <taxon>Peronosporales</taxon>
        <taxon>Peronosporaceae</taxon>
        <taxon>Phytophthora</taxon>
    </lineage>
</organism>
<name>A0A6G0Q023_9STRA</name>
<accession>A0A6G0Q023</accession>
<comment type="caution">
    <text evidence="1">The sequence shown here is derived from an EMBL/GenBank/DDBJ whole genome shotgun (WGS) entry which is preliminary data.</text>
</comment>
<reference evidence="1 2" key="1">
    <citation type="submission" date="2018-09" db="EMBL/GenBank/DDBJ databases">
        <title>Genomic investigation of the strawberry pathogen Phytophthora fragariae indicates pathogenicity is determined by transcriptional variation in three key races.</title>
        <authorList>
            <person name="Adams T.M."/>
            <person name="Armitage A.D."/>
            <person name="Sobczyk M.K."/>
            <person name="Bates H.J."/>
            <person name="Dunwell J.M."/>
            <person name="Nellist C.F."/>
            <person name="Harrison R.J."/>
        </authorList>
    </citation>
    <scope>NUCLEOTIDE SEQUENCE [LARGE SCALE GENOMIC DNA]</scope>
    <source>
        <strain evidence="1 2">NOV-77</strain>
    </source>
</reference>